<name>A0AAV0W3L8_9HEMI</name>
<comment type="caution">
    <text evidence="2">The sequence shown here is derived from an EMBL/GenBank/DDBJ whole genome shotgun (WGS) entry which is preliminary data.</text>
</comment>
<proteinExistence type="predicted"/>
<evidence type="ECO:0000313" key="3">
    <source>
        <dbReference type="Proteomes" id="UP001160148"/>
    </source>
</evidence>
<sequence length="78" mass="8875">MMSGEYNFMRVIVSWSESNPIHIPIYEQTDRGVYVAKVKPPRGSQSSSSLEGRDENRPADLHVDAILGETSTQRIIYY</sequence>
<dbReference type="Proteomes" id="UP001160148">
    <property type="component" value="Unassembled WGS sequence"/>
</dbReference>
<organism evidence="2 3">
    <name type="scientific">Macrosiphum euphorbiae</name>
    <name type="common">potato aphid</name>
    <dbReference type="NCBI Taxonomy" id="13131"/>
    <lineage>
        <taxon>Eukaryota</taxon>
        <taxon>Metazoa</taxon>
        <taxon>Ecdysozoa</taxon>
        <taxon>Arthropoda</taxon>
        <taxon>Hexapoda</taxon>
        <taxon>Insecta</taxon>
        <taxon>Pterygota</taxon>
        <taxon>Neoptera</taxon>
        <taxon>Paraneoptera</taxon>
        <taxon>Hemiptera</taxon>
        <taxon>Sternorrhyncha</taxon>
        <taxon>Aphidomorpha</taxon>
        <taxon>Aphidoidea</taxon>
        <taxon>Aphididae</taxon>
        <taxon>Macrosiphini</taxon>
        <taxon>Macrosiphum</taxon>
    </lineage>
</organism>
<evidence type="ECO:0000313" key="2">
    <source>
        <dbReference type="EMBL" id="CAI6350389.1"/>
    </source>
</evidence>
<protein>
    <submittedName>
        <fullName evidence="2">Uncharacterized protein</fullName>
    </submittedName>
</protein>
<gene>
    <name evidence="2" type="ORF">MEUPH1_LOCUS6857</name>
</gene>
<dbReference type="AlphaFoldDB" id="A0AAV0W3L8"/>
<accession>A0AAV0W3L8</accession>
<feature type="compositionally biased region" description="Basic and acidic residues" evidence="1">
    <location>
        <begin position="51"/>
        <end position="60"/>
    </location>
</feature>
<evidence type="ECO:0000256" key="1">
    <source>
        <dbReference type="SAM" id="MobiDB-lite"/>
    </source>
</evidence>
<reference evidence="2 3" key="1">
    <citation type="submission" date="2023-01" db="EMBL/GenBank/DDBJ databases">
        <authorList>
            <person name="Whitehead M."/>
        </authorList>
    </citation>
    <scope>NUCLEOTIDE SEQUENCE [LARGE SCALE GENOMIC DNA]</scope>
</reference>
<dbReference type="EMBL" id="CARXXK010000001">
    <property type="protein sequence ID" value="CAI6350389.1"/>
    <property type="molecule type" value="Genomic_DNA"/>
</dbReference>
<keyword evidence="3" id="KW-1185">Reference proteome</keyword>
<feature type="region of interest" description="Disordered" evidence="1">
    <location>
        <begin position="38"/>
        <end position="60"/>
    </location>
</feature>